<dbReference type="InterPro" id="IPR011990">
    <property type="entry name" value="TPR-like_helical_dom_sf"/>
</dbReference>
<evidence type="ECO:0008006" key="4">
    <source>
        <dbReference type="Google" id="ProtNLM"/>
    </source>
</evidence>
<evidence type="ECO:0000313" key="2">
    <source>
        <dbReference type="EMBL" id="KAK6730438.1"/>
    </source>
</evidence>
<dbReference type="Gene3D" id="1.25.40.10">
    <property type="entry name" value="Tetratricopeptide repeat domain"/>
    <property type="match status" value="1"/>
</dbReference>
<sequence length="360" mass="39784">MADLRYTRYSSSAAAGDGFGSYRLNALCADGVRGKFVRLLDNMNQGTTPAVRTPTGCTTTPFEVVTGVRQGAVAGSFLFHFRGTVDHSMDIHIILTQSGCVLTDFEYADDIAIVSESSTELRVDLASTRSETYCFAGDNGIATNWIDSVQALAEERVGVVSMVVIEEVQEGSSITETVKKLKEEGNRNFGQGDWVAASEKYKEALDICPPEAESVRSILLSNLSAAYIKQTQWEAAAEAATEAIKANVPNEKALERRAFAYSNIPEKYQNAVDDYETLKEQFPQRTQYTAKIREIQKKIEVRNEQMKDDMINKLKQLGDVCLRPFGLSTNSFQLTPNAEGGYSISLKNKENPKEDEEETS</sequence>
<name>A0ABR1BVR7_NECAM</name>
<proteinExistence type="predicted"/>
<accession>A0ABR1BVR7</accession>
<organism evidence="2 3">
    <name type="scientific">Necator americanus</name>
    <name type="common">Human hookworm</name>
    <dbReference type="NCBI Taxonomy" id="51031"/>
    <lineage>
        <taxon>Eukaryota</taxon>
        <taxon>Metazoa</taxon>
        <taxon>Ecdysozoa</taxon>
        <taxon>Nematoda</taxon>
        <taxon>Chromadorea</taxon>
        <taxon>Rhabditida</taxon>
        <taxon>Rhabditina</taxon>
        <taxon>Rhabditomorpha</taxon>
        <taxon>Strongyloidea</taxon>
        <taxon>Ancylostomatidae</taxon>
        <taxon>Bunostominae</taxon>
        <taxon>Necator</taxon>
    </lineage>
</organism>
<protein>
    <recommendedName>
        <fullName evidence="4">Tetratricopeptide repeat protein</fullName>
    </recommendedName>
</protein>
<gene>
    <name evidence="2" type="primary">Necator_chrI.g3239</name>
    <name evidence="2" type="ORF">RB195_007110</name>
</gene>
<evidence type="ECO:0000256" key="1">
    <source>
        <dbReference type="SAM" id="MobiDB-lite"/>
    </source>
</evidence>
<dbReference type="Proteomes" id="UP001303046">
    <property type="component" value="Unassembled WGS sequence"/>
</dbReference>
<dbReference type="PANTHER" id="PTHR46014">
    <property type="entry name" value="TETRATRICOPEPTIDE REPEAT PROTEIN 1"/>
    <property type="match status" value="1"/>
</dbReference>
<feature type="region of interest" description="Disordered" evidence="1">
    <location>
        <begin position="338"/>
        <end position="360"/>
    </location>
</feature>
<comment type="caution">
    <text evidence="2">The sequence shown here is derived from an EMBL/GenBank/DDBJ whole genome shotgun (WGS) entry which is preliminary data.</text>
</comment>
<dbReference type="InterPro" id="IPR052769">
    <property type="entry name" value="TPR_domain_protein"/>
</dbReference>
<evidence type="ECO:0000313" key="3">
    <source>
        <dbReference type="Proteomes" id="UP001303046"/>
    </source>
</evidence>
<reference evidence="2 3" key="1">
    <citation type="submission" date="2023-08" db="EMBL/GenBank/DDBJ databases">
        <title>A Necator americanus chromosomal reference genome.</title>
        <authorList>
            <person name="Ilik V."/>
            <person name="Petrzelkova K.J."/>
            <person name="Pardy F."/>
            <person name="Fuh T."/>
            <person name="Niatou-Singa F.S."/>
            <person name="Gouil Q."/>
            <person name="Baker L."/>
            <person name="Ritchie M.E."/>
            <person name="Jex A.R."/>
            <person name="Gazzola D."/>
            <person name="Li H."/>
            <person name="Toshio Fujiwara R."/>
            <person name="Zhan B."/>
            <person name="Aroian R.V."/>
            <person name="Pafco B."/>
            <person name="Schwarz E.M."/>
        </authorList>
    </citation>
    <scope>NUCLEOTIDE SEQUENCE [LARGE SCALE GENOMIC DNA]</scope>
    <source>
        <strain evidence="2 3">Aroian</strain>
        <tissue evidence="2">Whole animal</tissue>
    </source>
</reference>
<keyword evidence="3" id="KW-1185">Reference proteome</keyword>
<dbReference type="PANTHER" id="PTHR46014:SF1">
    <property type="entry name" value="TETRATRICOPEPTIDE REPEAT PROTEIN 1"/>
    <property type="match status" value="1"/>
</dbReference>
<dbReference type="EMBL" id="JAVFWL010000001">
    <property type="protein sequence ID" value="KAK6730438.1"/>
    <property type="molecule type" value="Genomic_DNA"/>
</dbReference>
<dbReference type="SUPFAM" id="SSF48452">
    <property type="entry name" value="TPR-like"/>
    <property type="match status" value="1"/>
</dbReference>